<reference evidence="2" key="1">
    <citation type="submission" date="2021-03" db="EMBL/GenBank/DDBJ databases">
        <title>Revisited historic fungal species revealed as producer of novel bioactive compounds through whole genome sequencing and comparative genomics.</title>
        <authorList>
            <person name="Vignolle G.A."/>
            <person name="Hochenegger N."/>
            <person name="Mach R.L."/>
            <person name="Mach-Aigner A.R."/>
            <person name="Javad Rahimi M."/>
            <person name="Salim K.A."/>
            <person name="Chan C.M."/>
            <person name="Lim L.B.L."/>
            <person name="Cai F."/>
            <person name="Druzhinina I.S."/>
            <person name="U'Ren J.M."/>
            <person name="Derntl C."/>
        </authorList>
    </citation>
    <scope>NUCLEOTIDE SEQUENCE</scope>
    <source>
        <strain evidence="2">TUCIM 5799</strain>
    </source>
</reference>
<organism evidence="2 3">
    <name type="scientific">Neoarthrinium moseri</name>
    <dbReference type="NCBI Taxonomy" id="1658444"/>
    <lineage>
        <taxon>Eukaryota</taxon>
        <taxon>Fungi</taxon>
        <taxon>Dikarya</taxon>
        <taxon>Ascomycota</taxon>
        <taxon>Pezizomycotina</taxon>
        <taxon>Sordariomycetes</taxon>
        <taxon>Xylariomycetidae</taxon>
        <taxon>Amphisphaeriales</taxon>
        <taxon>Apiosporaceae</taxon>
        <taxon>Neoarthrinium</taxon>
    </lineage>
</organism>
<gene>
    <name evidence="2" type="ORF">JX265_011547</name>
</gene>
<feature type="signal peptide" evidence="1">
    <location>
        <begin position="1"/>
        <end position="18"/>
    </location>
</feature>
<name>A0A9Q0AJE1_9PEZI</name>
<accession>A0A9Q0AJE1</accession>
<dbReference type="OrthoDB" id="5230873at2759"/>
<dbReference type="EMBL" id="JAFIMR010000043">
    <property type="protein sequence ID" value="KAI1856588.1"/>
    <property type="molecule type" value="Genomic_DNA"/>
</dbReference>
<dbReference type="AlphaFoldDB" id="A0A9Q0AJE1"/>
<keyword evidence="1" id="KW-0732">Signal</keyword>
<evidence type="ECO:0000256" key="1">
    <source>
        <dbReference type="SAM" id="SignalP"/>
    </source>
</evidence>
<keyword evidence="3" id="KW-1185">Reference proteome</keyword>
<comment type="caution">
    <text evidence="2">The sequence shown here is derived from an EMBL/GenBank/DDBJ whole genome shotgun (WGS) entry which is preliminary data.</text>
</comment>
<proteinExistence type="predicted"/>
<feature type="chain" id="PRO_5040279986" evidence="1">
    <location>
        <begin position="19"/>
        <end position="147"/>
    </location>
</feature>
<evidence type="ECO:0000313" key="2">
    <source>
        <dbReference type="EMBL" id="KAI1856588.1"/>
    </source>
</evidence>
<evidence type="ECO:0000313" key="3">
    <source>
        <dbReference type="Proteomes" id="UP000829685"/>
    </source>
</evidence>
<protein>
    <submittedName>
        <fullName evidence="2">Uncharacterized protein</fullName>
    </submittedName>
</protein>
<dbReference type="Proteomes" id="UP000829685">
    <property type="component" value="Unassembled WGS sequence"/>
</dbReference>
<sequence length="147" mass="15644">MLYKIIRVLPFIAAASLASPLEPRANTDFTLFAYGPDSIGGFPVISIGIDAMSTRGNFTATMTDSSQSLLYIPSTSGQVGFTNTTGDSSLITTGFGFYGHVVFVQIGSTMETSWYAIPTSDSDIWVLTWDDDGDGAIPIALRNIAPS</sequence>